<keyword evidence="2" id="KW-1185">Reference proteome</keyword>
<comment type="caution">
    <text evidence="1">The sequence shown here is derived from an EMBL/GenBank/DDBJ whole genome shotgun (WGS) entry which is preliminary data.</text>
</comment>
<organism evidence="1 2">
    <name type="scientific">Deinococcus oregonensis</name>
    <dbReference type="NCBI Taxonomy" id="1805970"/>
    <lineage>
        <taxon>Bacteria</taxon>
        <taxon>Thermotogati</taxon>
        <taxon>Deinococcota</taxon>
        <taxon>Deinococci</taxon>
        <taxon>Deinococcales</taxon>
        <taxon>Deinococcaceae</taxon>
        <taxon>Deinococcus</taxon>
    </lineage>
</organism>
<gene>
    <name evidence="1" type="ORF">ACFFLM_11955</name>
</gene>
<evidence type="ECO:0000313" key="2">
    <source>
        <dbReference type="Proteomes" id="UP001589733"/>
    </source>
</evidence>
<dbReference type="EMBL" id="JBHLYR010000036">
    <property type="protein sequence ID" value="MFB9992682.1"/>
    <property type="molecule type" value="Genomic_DNA"/>
</dbReference>
<proteinExistence type="predicted"/>
<dbReference type="RefSeq" id="WP_380010057.1">
    <property type="nucleotide sequence ID" value="NZ_JBHLYR010000036.1"/>
</dbReference>
<protein>
    <submittedName>
        <fullName evidence="1">Uncharacterized protein</fullName>
    </submittedName>
</protein>
<evidence type="ECO:0000313" key="1">
    <source>
        <dbReference type="EMBL" id="MFB9992682.1"/>
    </source>
</evidence>
<accession>A0ABV6AYX1</accession>
<reference evidence="1 2" key="1">
    <citation type="submission" date="2024-09" db="EMBL/GenBank/DDBJ databases">
        <authorList>
            <person name="Sun Q."/>
            <person name="Mori K."/>
        </authorList>
    </citation>
    <scope>NUCLEOTIDE SEQUENCE [LARGE SCALE GENOMIC DNA]</scope>
    <source>
        <strain evidence="1 2">JCM 13503</strain>
    </source>
</reference>
<name>A0ABV6AYX1_9DEIO</name>
<dbReference type="Proteomes" id="UP001589733">
    <property type="component" value="Unassembled WGS sequence"/>
</dbReference>
<sequence length="246" mass="28268">MGISYTIFGWVDECLVSSIREKVIDTWNIIPFLHRDSLGRYSTAFRVKDPLNASSGFDTSFTFYIFHPELKERPENLTSDLYLPRLTSNSRPVMIDFDVLFMKSISTSLPMLSTLQKICDLIDPLLLISVSAEMFYDSGRIIPKLDEMFDLPSMPLAASYFSGICCVSDRFKLAVEIDHTPEIYRVINYSSGKILCSPYGAGVFHERPYKFRDPQGTIYEDIVLEELLTTKFHDHMRAVRAILQRM</sequence>